<keyword evidence="4" id="KW-0809">Transit peptide</keyword>
<proteinExistence type="predicted"/>
<sequence>MNGGKALALENYCKKMQHPYVRFEYCGATLHDDCLDDITLGLWKVDLLTVLDKLTSGPQILVGSSMGGWLSLLAAMEWPERVCGIVGIATASDFLATKYEKYLTEEQKRELDETGRLSFADPDSGSITKNMVEESRRHHLLTRTSIPVRCPLRFIHGMEDESVPYKISLQLAELSEADDVDVILRKNGRHRMSEEEDIRLIVTTLDSLIKRLSCT</sequence>
<dbReference type="RefSeq" id="XP_014668405.1">
    <property type="nucleotide sequence ID" value="XM_014812919.1"/>
</dbReference>
<comment type="subcellular location">
    <subcellularLocation>
        <location evidence="1">Mitochondrion</location>
    </subcellularLocation>
</comment>
<evidence type="ECO:0000256" key="8">
    <source>
        <dbReference type="ARBA" id="ARBA00041520"/>
    </source>
</evidence>
<evidence type="ECO:0000256" key="1">
    <source>
        <dbReference type="ARBA" id="ARBA00004173"/>
    </source>
</evidence>
<dbReference type="InterPro" id="IPR029058">
    <property type="entry name" value="AB_hydrolase_fold"/>
</dbReference>
<accession>A0ABM1E884</accession>
<dbReference type="Proteomes" id="UP000695022">
    <property type="component" value="Unplaced"/>
</dbReference>
<evidence type="ECO:0000256" key="10">
    <source>
        <dbReference type="ARBA" id="ARBA00042704"/>
    </source>
</evidence>
<dbReference type="InterPro" id="IPR000073">
    <property type="entry name" value="AB_hydrolase_1"/>
</dbReference>
<comment type="catalytic activity">
    <reaction evidence="13">
        <text>mycophenolic acid O-acyl-beta-D-glucuronide + H2O = mycophenolate + D-glucuronate + H(+)</text>
        <dbReference type="Rhea" id="RHEA:34179"/>
        <dbReference type="ChEBI" id="CHEBI:15377"/>
        <dbReference type="ChEBI" id="CHEBI:15378"/>
        <dbReference type="ChEBI" id="CHEBI:58720"/>
        <dbReference type="ChEBI" id="CHEBI:62932"/>
        <dbReference type="ChEBI" id="CHEBI:66982"/>
        <dbReference type="EC" id="3.1.1.93"/>
    </reaction>
    <physiologicalReaction direction="left-to-right" evidence="13">
        <dbReference type="Rhea" id="RHEA:34180"/>
    </physiologicalReaction>
</comment>
<evidence type="ECO:0000313" key="15">
    <source>
        <dbReference type="Proteomes" id="UP000695022"/>
    </source>
</evidence>
<evidence type="ECO:0000259" key="14">
    <source>
        <dbReference type="Pfam" id="PF00561"/>
    </source>
</evidence>
<evidence type="ECO:0000256" key="9">
    <source>
        <dbReference type="ARBA" id="ARBA00042645"/>
    </source>
</evidence>
<gene>
    <name evidence="16" type="primary">LOC106809733</name>
</gene>
<dbReference type="EC" id="3.1.2.22" evidence="2"/>
<dbReference type="SUPFAM" id="SSF53474">
    <property type="entry name" value="alpha/beta-Hydrolases"/>
    <property type="match status" value="1"/>
</dbReference>
<comment type="catalytic activity">
    <reaction evidence="12">
        <text>S-hexadecanoyl-L-cysteinyl-[protein] + H2O = L-cysteinyl-[protein] + hexadecanoate + H(+)</text>
        <dbReference type="Rhea" id="RHEA:19233"/>
        <dbReference type="Rhea" id="RHEA-COMP:10131"/>
        <dbReference type="Rhea" id="RHEA-COMP:11032"/>
        <dbReference type="ChEBI" id="CHEBI:7896"/>
        <dbReference type="ChEBI" id="CHEBI:15377"/>
        <dbReference type="ChEBI" id="CHEBI:15378"/>
        <dbReference type="ChEBI" id="CHEBI:29950"/>
        <dbReference type="ChEBI" id="CHEBI:74151"/>
        <dbReference type="EC" id="3.1.2.22"/>
    </reaction>
    <physiologicalReaction direction="left-to-right" evidence="12">
        <dbReference type="Rhea" id="RHEA:19234"/>
    </physiologicalReaction>
</comment>
<keyword evidence="5" id="KW-0496">Mitochondrion</keyword>
<keyword evidence="15" id="KW-1185">Reference proteome</keyword>
<evidence type="ECO:0000256" key="2">
    <source>
        <dbReference type="ARBA" id="ARBA00012423"/>
    </source>
</evidence>
<dbReference type="Pfam" id="PF00561">
    <property type="entry name" value="Abhydrolase_1"/>
    <property type="match status" value="1"/>
</dbReference>
<evidence type="ECO:0000256" key="7">
    <source>
        <dbReference type="ARBA" id="ARBA00039314"/>
    </source>
</evidence>
<name>A0ABM1E884_PRICU</name>
<keyword evidence="3" id="KW-0378">Hydrolase</keyword>
<protein>
    <recommendedName>
        <fullName evidence="7">Palmitoyl-protein thioesterase ABHD10, mitochondrial</fullName>
        <ecNumber evidence="6">3.1.1.93</ecNumber>
        <ecNumber evidence="2">3.1.2.22</ecNumber>
    </recommendedName>
    <alternativeName>
        <fullName evidence="9">Acyl-protein thioesterase ABHD10</fullName>
    </alternativeName>
    <alternativeName>
        <fullName evidence="10">Alpha/beta hydrolase domain-containing protein 10</fullName>
    </alternativeName>
    <alternativeName>
        <fullName evidence="8">Mycophenolic acid acyl-glucuronide esterase, mitochondrial</fullName>
    </alternativeName>
</protein>
<dbReference type="EC" id="3.1.1.93" evidence="6"/>
<feature type="domain" description="AB hydrolase-1" evidence="14">
    <location>
        <begin position="46"/>
        <end position="141"/>
    </location>
</feature>
<reference evidence="16" key="1">
    <citation type="submission" date="2025-08" db="UniProtKB">
        <authorList>
            <consortium name="RefSeq"/>
        </authorList>
    </citation>
    <scope>IDENTIFICATION</scope>
</reference>
<dbReference type="InterPro" id="IPR052382">
    <property type="entry name" value="ABHD10_acyl-thioesterase"/>
</dbReference>
<evidence type="ECO:0000313" key="16">
    <source>
        <dbReference type="RefSeq" id="XP_014668405.1"/>
    </source>
</evidence>
<comment type="function">
    <text evidence="11">Acts as an acyl-protein thioesterase that hydrolyzes fatty acids from acylated residues in proteins. Regulates the mitochondrial S-depalmitoylation of the nucleophilic active site residue of peroxiredoxin-5/PRDX5, a key antioxidant protein, therefore modulating mitochondrial antioxidant ability. Also catalyzes the deglucuronidation of mycophenolic acid acyl-glucuronide, an active metabolite of the immunosuppressant drug mycophenolate.</text>
</comment>
<dbReference type="GeneID" id="106809733"/>
<evidence type="ECO:0000256" key="4">
    <source>
        <dbReference type="ARBA" id="ARBA00022946"/>
    </source>
</evidence>
<dbReference type="Gene3D" id="3.40.50.1820">
    <property type="entry name" value="alpha/beta hydrolase"/>
    <property type="match status" value="1"/>
</dbReference>
<evidence type="ECO:0000256" key="13">
    <source>
        <dbReference type="ARBA" id="ARBA00047972"/>
    </source>
</evidence>
<dbReference type="PANTHER" id="PTHR16138:SF7">
    <property type="entry name" value="PALMITOYL-PROTEIN THIOESTERASE ABHD10, MITOCHONDRIAL"/>
    <property type="match status" value="1"/>
</dbReference>
<dbReference type="PANTHER" id="PTHR16138">
    <property type="entry name" value="MYCOPHENOLIC ACID ACYL-GLUCURONIDE ESTERASE, MITOCHONDRIAL"/>
    <property type="match status" value="1"/>
</dbReference>
<evidence type="ECO:0000256" key="3">
    <source>
        <dbReference type="ARBA" id="ARBA00022801"/>
    </source>
</evidence>
<evidence type="ECO:0000256" key="5">
    <source>
        <dbReference type="ARBA" id="ARBA00023128"/>
    </source>
</evidence>
<evidence type="ECO:0000256" key="11">
    <source>
        <dbReference type="ARBA" id="ARBA00046047"/>
    </source>
</evidence>
<organism evidence="15 16">
    <name type="scientific">Priapulus caudatus</name>
    <name type="common">Priapulid worm</name>
    <dbReference type="NCBI Taxonomy" id="37621"/>
    <lineage>
        <taxon>Eukaryota</taxon>
        <taxon>Metazoa</taxon>
        <taxon>Ecdysozoa</taxon>
        <taxon>Scalidophora</taxon>
        <taxon>Priapulida</taxon>
        <taxon>Priapulimorpha</taxon>
        <taxon>Priapulimorphida</taxon>
        <taxon>Priapulidae</taxon>
        <taxon>Priapulus</taxon>
    </lineage>
</organism>
<evidence type="ECO:0000256" key="12">
    <source>
        <dbReference type="ARBA" id="ARBA00047409"/>
    </source>
</evidence>
<evidence type="ECO:0000256" key="6">
    <source>
        <dbReference type="ARBA" id="ARBA00039132"/>
    </source>
</evidence>